<gene>
    <name evidence="2" type="ORF">F8144_09915</name>
</gene>
<dbReference type="RefSeq" id="WP_151468890.1">
    <property type="nucleotide sequence ID" value="NZ_WBKG01000006.1"/>
</dbReference>
<dbReference type="EMBL" id="WBKG01000006">
    <property type="protein sequence ID" value="KAB1988860.1"/>
    <property type="molecule type" value="Genomic_DNA"/>
</dbReference>
<keyword evidence="3" id="KW-1185">Reference proteome</keyword>
<evidence type="ECO:0000313" key="2">
    <source>
        <dbReference type="EMBL" id="KAB1988860.1"/>
    </source>
</evidence>
<feature type="region of interest" description="Disordered" evidence="1">
    <location>
        <begin position="1"/>
        <end position="29"/>
    </location>
</feature>
<feature type="compositionally biased region" description="Basic and acidic residues" evidence="1">
    <location>
        <begin position="9"/>
        <end position="21"/>
    </location>
</feature>
<dbReference type="Proteomes" id="UP000442990">
    <property type="component" value="Unassembled WGS sequence"/>
</dbReference>
<dbReference type="AlphaFoldDB" id="A0A7J5DJJ7"/>
<comment type="caution">
    <text evidence="2">The sequence shown here is derived from an EMBL/GenBank/DDBJ whole genome shotgun (WGS) entry which is preliminary data.</text>
</comment>
<protein>
    <submittedName>
        <fullName evidence="2">Uncharacterized protein</fullName>
    </submittedName>
</protein>
<name>A0A7J5DJJ7_9ACTN</name>
<reference evidence="2 3" key="1">
    <citation type="submission" date="2019-09" db="EMBL/GenBank/DDBJ databases">
        <title>Isolation and identification of active actinomycetes.</title>
        <authorList>
            <person name="Yu Z."/>
            <person name="Han C."/>
            <person name="Yu B."/>
        </authorList>
    </citation>
    <scope>NUCLEOTIDE SEQUENCE [LARGE SCALE GENOMIC DNA]</scope>
    <source>
        <strain evidence="2 3">NEAU-H2</strain>
    </source>
</reference>
<proteinExistence type="predicted"/>
<organism evidence="2 3">
    <name type="scientific">Streptomyces triticiradicis</name>
    <dbReference type="NCBI Taxonomy" id="2651189"/>
    <lineage>
        <taxon>Bacteria</taxon>
        <taxon>Bacillati</taxon>
        <taxon>Actinomycetota</taxon>
        <taxon>Actinomycetes</taxon>
        <taxon>Kitasatosporales</taxon>
        <taxon>Streptomycetaceae</taxon>
        <taxon>Streptomyces</taxon>
    </lineage>
</organism>
<accession>A0A7J5DJJ7</accession>
<sequence>MSFVPDKLSAARERRTVRPADLRPPGNEGLMVNEIATDVSMWPSSLWRVTDLEPMRPLLSHRWIRCRSFTVVEQVPAWLAAGPHGDAVEWVIDRARALTVAQAEALAALSDEGEEPLTRTLWARWRRGHGSGSPVGWALTALQEVVTEAARRVGPHLFGPDEEIEEVEVLSDPAWLRAQRAAYAAALALGAPGFLAPDENALLARRWTTVFGSPDLPGR</sequence>
<evidence type="ECO:0000313" key="3">
    <source>
        <dbReference type="Proteomes" id="UP000442990"/>
    </source>
</evidence>
<evidence type="ECO:0000256" key="1">
    <source>
        <dbReference type="SAM" id="MobiDB-lite"/>
    </source>
</evidence>